<comment type="caution">
    <text evidence="1">The sequence shown here is derived from an EMBL/GenBank/DDBJ whole genome shotgun (WGS) entry which is preliminary data.</text>
</comment>
<protein>
    <submittedName>
        <fullName evidence="1">Uncharacterized protein</fullName>
    </submittedName>
</protein>
<dbReference type="RefSeq" id="WP_258434331.1">
    <property type="nucleotide sequence ID" value="NZ_JANSGW010000027.1"/>
</dbReference>
<accession>A0AAP3DI80</accession>
<reference evidence="1" key="1">
    <citation type="submission" date="2022-09" db="EMBL/GenBank/DDBJ databases">
        <title>Genome analysis and characterization of larvicidal activity of Brevibacillus strains.</title>
        <authorList>
            <person name="Patrusheva E.V."/>
            <person name="Izotova A.O."/>
            <person name="Toshchakov S.V."/>
            <person name="Sineoky S.P."/>
        </authorList>
    </citation>
    <scope>NUCLEOTIDE SEQUENCE</scope>
    <source>
        <strain evidence="1">VKPM_B-13247</strain>
    </source>
</reference>
<proteinExistence type="predicted"/>
<name>A0AAP3DI80_BRELA</name>
<sequence length="92" mass="10922">MRRLWYIPGKQYPSIPDYDHDLVMKPEITLSDIYHQLNKKYGYYYGSSGEYLIKEPKVERLLATIKTWLRDGTRGFFDGQTYFGEGIMASWL</sequence>
<gene>
    <name evidence="1" type="ORF">O0554_18950</name>
</gene>
<evidence type="ECO:0000313" key="1">
    <source>
        <dbReference type="EMBL" id="MCZ0808969.1"/>
    </source>
</evidence>
<dbReference type="AlphaFoldDB" id="A0AAP3DI80"/>
<dbReference type="EMBL" id="JAPTNE010000027">
    <property type="protein sequence ID" value="MCZ0808969.1"/>
    <property type="molecule type" value="Genomic_DNA"/>
</dbReference>
<dbReference type="Proteomes" id="UP001077662">
    <property type="component" value="Unassembled WGS sequence"/>
</dbReference>
<evidence type="ECO:0000313" key="2">
    <source>
        <dbReference type="Proteomes" id="UP001077662"/>
    </source>
</evidence>
<organism evidence="1 2">
    <name type="scientific">Brevibacillus laterosporus</name>
    <name type="common">Bacillus laterosporus</name>
    <dbReference type="NCBI Taxonomy" id="1465"/>
    <lineage>
        <taxon>Bacteria</taxon>
        <taxon>Bacillati</taxon>
        <taxon>Bacillota</taxon>
        <taxon>Bacilli</taxon>
        <taxon>Bacillales</taxon>
        <taxon>Paenibacillaceae</taxon>
        <taxon>Brevibacillus</taxon>
    </lineage>
</organism>